<organism evidence="4 5">
    <name type="scientific">Spirosoma validum</name>
    <dbReference type="NCBI Taxonomy" id="2771355"/>
    <lineage>
        <taxon>Bacteria</taxon>
        <taxon>Pseudomonadati</taxon>
        <taxon>Bacteroidota</taxon>
        <taxon>Cytophagia</taxon>
        <taxon>Cytophagales</taxon>
        <taxon>Cytophagaceae</taxon>
        <taxon>Spirosoma</taxon>
    </lineage>
</organism>
<dbReference type="PANTHER" id="PTHR22901:SF0">
    <property type="entry name" value="SIALATE O-ACETYLESTERASE"/>
    <property type="match status" value="1"/>
</dbReference>
<dbReference type="InterPro" id="IPR036514">
    <property type="entry name" value="SGNH_hydro_sf"/>
</dbReference>
<dbReference type="AlphaFoldDB" id="A0A927B9T4"/>
<evidence type="ECO:0000313" key="4">
    <source>
        <dbReference type="EMBL" id="MBD2757801.1"/>
    </source>
</evidence>
<feature type="chain" id="PRO_5037643834" evidence="2">
    <location>
        <begin position="21"/>
        <end position="504"/>
    </location>
</feature>
<dbReference type="Gene3D" id="3.40.50.1110">
    <property type="entry name" value="SGNH hydrolase"/>
    <property type="match status" value="1"/>
</dbReference>
<accession>A0A927B9T4</accession>
<evidence type="ECO:0000313" key="5">
    <source>
        <dbReference type="Proteomes" id="UP000653797"/>
    </source>
</evidence>
<dbReference type="Proteomes" id="UP000653797">
    <property type="component" value="Unassembled WGS sequence"/>
</dbReference>
<keyword evidence="2" id="KW-0732">Signal</keyword>
<dbReference type="GO" id="GO:0001681">
    <property type="term" value="F:sialate O-acetylesterase activity"/>
    <property type="evidence" value="ECO:0007669"/>
    <property type="project" value="InterPro"/>
</dbReference>
<comment type="caution">
    <text evidence="4">The sequence shown here is derived from an EMBL/GenBank/DDBJ whole genome shotgun (WGS) entry which is preliminary data.</text>
</comment>
<evidence type="ECO:0000259" key="3">
    <source>
        <dbReference type="Pfam" id="PF03629"/>
    </source>
</evidence>
<dbReference type="InterPro" id="IPR039329">
    <property type="entry name" value="SIAE"/>
</dbReference>
<dbReference type="SUPFAM" id="SSF52266">
    <property type="entry name" value="SGNH hydrolase"/>
    <property type="match status" value="1"/>
</dbReference>
<dbReference type="PANTHER" id="PTHR22901">
    <property type="entry name" value="SIALATE O-ACETYLESTERASE"/>
    <property type="match status" value="1"/>
</dbReference>
<evidence type="ECO:0000256" key="1">
    <source>
        <dbReference type="ARBA" id="ARBA00022801"/>
    </source>
</evidence>
<keyword evidence="5" id="KW-1185">Reference proteome</keyword>
<protein>
    <submittedName>
        <fullName evidence="4">Sialate O-acetylesterase</fullName>
    </submittedName>
</protein>
<sequence length="504" mass="56041">MTKRNLLAITLFLLSANLKAEIVLPRIFGHNMVLQQGKPLTFWGKASAGETINVQFTGQNQTTSADASGNWSITLKPLKASAIPSELVIAGTNTIRLQNILVGEVWLCSGQSNMEYTMRKNSKVKPSLATQSIDGHNPVDELNYANNPQIRIFLVNRKELVKPDSLHRGWNVAQDSALRSFSAPAYFFAKELHKNLNVPIGVISSAVPGSRIEPWISEAAFREDSFYGNQKIDGEPGKFYEPMIRPLTPFAVKGFLWYQGESNCFLKETTTYSHKLKTLITSWRNAWNDPKLPFYYVQLAPFKYSESKGKVVLAKETLPEFREAQEQVLSLPKTGMIVTTDLADDLSDIHPPFKWEIGRRLALLALAKAYDKNDVVAEGPIFEKMKVKGRAIQLSFTQTGSGLVSKDGRPLTGFMIAGKNGIFSPAEAHIDGKHVLVSADNVPNPVAVRFAWDEAAQPNLFNEEGLPARPFRTDKPLIKRSESLIESYQTKTTARSNSSIPNSK</sequence>
<dbReference type="Gene3D" id="2.60.40.10">
    <property type="entry name" value="Immunoglobulins"/>
    <property type="match status" value="1"/>
</dbReference>
<dbReference type="InterPro" id="IPR013783">
    <property type="entry name" value="Ig-like_fold"/>
</dbReference>
<proteinExistence type="predicted"/>
<dbReference type="Pfam" id="PF03629">
    <property type="entry name" value="SASA"/>
    <property type="match status" value="1"/>
</dbReference>
<feature type="domain" description="Sialate O-acetylesterase" evidence="3">
    <location>
        <begin position="104"/>
        <end position="362"/>
    </location>
</feature>
<name>A0A927B9T4_9BACT</name>
<evidence type="ECO:0000256" key="2">
    <source>
        <dbReference type="SAM" id="SignalP"/>
    </source>
</evidence>
<gene>
    <name evidence="4" type="ORF">IC230_33370</name>
</gene>
<reference evidence="4" key="1">
    <citation type="submission" date="2020-09" db="EMBL/GenBank/DDBJ databases">
        <authorList>
            <person name="Kim M.K."/>
        </authorList>
    </citation>
    <scope>NUCLEOTIDE SEQUENCE</scope>
    <source>
        <strain evidence="4">BT704</strain>
    </source>
</reference>
<feature type="signal peptide" evidence="2">
    <location>
        <begin position="1"/>
        <end position="20"/>
    </location>
</feature>
<dbReference type="GO" id="GO:0005975">
    <property type="term" value="P:carbohydrate metabolic process"/>
    <property type="evidence" value="ECO:0007669"/>
    <property type="project" value="TreeGrafter"/>
</dbReference>
<keyword evidence="1" id="KW-0378">Hydrolase</keyword>
<dbReference type="EMBL" id="JACXAA010000032">
    <property type="protein sequence ID" value="MBD2757801.1"/>
    <property type="molecule type" value="Genomic_DNA"/>
</dbReference>
<dbReference type="InterPro" id="IPR005181">
    <property type="entry name" value="SASA"/>
</dbReference>